<dbReference type="Pfam" id="PF00535">
    <property type="entry name" value="Glycos_transf_2"/>
    <property type="match status" value="1"/>
</dbReference>
<dbReference type="InterPro" id="IPR029044">
    <property type="entry name" value="Nucleotide-diphossugar_trans"/>
</dbReference>
<dbReference type="CDD" id="cd00761">
    <property type="entry name" value="Glyco_tranf_GTA_type"/>
    <property type="match status" value="1"/>
</dbReference>
<evidence type="ECO:0000259" key="2">
    <source>
        <dbReference type="Pfam" id="PF00535"/>
    </source>
</evidence>
<comment type="caution">
    <text evidence="3">The sequence shown here is derived from an EMBL/GenBank/DDBJ whole genome shotgun (WGS) entry which is preliminary data.</text>
</comment>
<dbReference type="PANTHER" id="PTHR22916:SF3">
    <property type="entry name" value="UDP-GLCNAC:BETAGAL BETA-1,3-N-ACETYLGLUCOSAMINYLTRANSFERASE-LIKE PROTEIN 1"/>
    <property type="match status" value="1"/>
</dbReference>
<gene>
    <name evidence="3" type="ORF">M4L21_09485</name>
</gene>
<evidence type="ECO:0000313" key="3">
    <source>
        <dbReference type="EMBL" id="MDG0859553.1"/>
    </source>
</evidence>
<evidence type="ECO:0000256" key="1">
    <source>
        <dbReference type="ARBA" id="ARBA00006739"/>
    </source>
</evidence>
<reference evidence="3" key="1">
    <citation type="submission" date="2022-05" db="EMBL/GenBank/DDBJ databases">
        <title>Comparative genomics of Staphylococcus equorum isolates.</title>
        <authorList>
            <person name="Luelf R.H."/>
        </authorList>
    </citation>
    <scope>NUCLEOTIDE SEQUENCE</scope>
    <source>
        <strain evidence="3">TMW 2.2343</strain>
    </source>
</reference>
<dbReference type="Gene3D" id="3.90.550.10">
    <property type="entry name" value="Spore Coat Polysaccharide Biosynthesis Protein SpsA, Chain A"/>
    <property type="match status" value="1"/>
</dbReference>
<dbReference type="EMBL" id="JAMBPX010000005">
    <property type="protein sequence ID" value="MDG0859553.1"/>
    <property type="molecule type" value="Genomic_DNA"/>
</dbReference>
<evidence type="ECO:0000313" key="4">
    <source>
        <dbReference type="Proteomes" id="UP001152302"/>
    </source>
</evidence>
<protein>
    <submittedName>
        <fullName evidence="3">Glycosyltransferase</fullName>
    </submittedName>
</protein>
<dbReference type="SUPFAM" id="SSF53448">
    <property type="entry name" value="Nucleotide-diphospho-sugar transferases"/>
    <property type="match status" value="1"/>
</dbReference>
<feature type="domain" description="Glycosyltransferase 2-like" evidence="2">
    <location>
        <begin position="4"/>
        <end position="140"/>
    </location>
</feature>
<dbReference type="PANTHER" id="PTHR22916">
    <property type="entry name" value="GLYCOSYLTRANSFERASE"/>
    <property type="match status" value="1"/>
</dbReference>
<organism evidence="3 4">
    <name type="scientific">Staphylococcus equorum</name>
    <dbReference type="NCBI Taxonomy" id="246432"/>
    <lineage>
        <taxon>Bacteria</taxon>
        <taxon>Bacillati</taxon>
        <taxon>Bacillota</taxon>
        <taxon>Bacilli</taxon>
        <taxon>Bacillales</taxon>
        <taxon>Staphylococcaceae</taxon>
        <taxon>Staphylococcus</taxon>
    </lineage>
</organism>
<dbReference type="GO" id="GO:0016758">
    <property type="term" value="F:hexosyltransferase activity"/>
    <property type="evidence" value="ECO:0007669"/>
    <property type="project" value="UniProtKB-ARBA"/>
</dbReference>
<name>A0A9X4LG97_9STAP</name>
<dbReference type="InterPro" id="IPR001173">
    <property type="entry name" value="Glyco_trans_2-like"/>
</dbReference>
<comment type="similarity">
    <text evidence="1">Belongs to the glycosyltransferase 2 family.</text>
</comment>
<dbReference type="RefSeq" id="WP_277581085.1">
    <property type="nucleotide sequence ID" value="NZ_JAMBPV010000003.1"/>
</dbReference>
<dbReference type="Proteomes" id="UP001152302">
    <property type="component" value="Unassembled WGS sequence"/>
</dbReference>
<accession>A0A9X4LG97</accession>
<dbReference type="AlphaFoldDB" id="A0A9X4LG97"/>
<sequence length="352" mass="40960">MKISIIIPVYNAANTIRRAIASVDTKQNYEIICINDGSTDKSKTVLEQLQKEYKNITLINQENKGAAASRNKGLEHMTGDVFMFLDADDEFLTSRIDFMADFYQKAEDVDIVLGQIAKGKHGEWQPIYTHQEIQKLEKIELAQCPDIMQSIGPGGKMFNAQFANLRFDEDVVFCEEHCFIITAYKKARKIQLLPNIVYGYNEVEGSVTNQRAEQFEAYMLDALKVRTRVMDILPSKDEKTYYSYRMDELIVSYLLQAYIEKNNIITKKLLDTVTTYIKTMQKTDYSGKAMFRIIKVVEQGSKKWNKALYQQWRETLLNVGIGRPNYYRFKVEVLPKRAKLRGKMKLKYYLKR</sequence>
<proteinExistence type="inferred from homology"/>